<accession>A0A2I1N8Y1</accession>
<proteinExistence type="predicted"/>
<dbReference type="InterPro" id="IPR003749">
    <property type="entry name" value="ThiS/MoaD-like"/>
</dbReference>
<evidence type="ECO:0000313" key="1">
    <source>
        <dbReference type="EMBL" id="PKZ28843.1"/>
    </source>
</evidence>
<organism evidence="1 2">
    <name type="scientific">Campylobacter ureolyticus</name>
    <dbReference type="NCBI Taxonomy" id="827"/>
    <lineage>
        <taxon>Bacteria</taxon>
        <taxon>Pseudomonadati</taxon>
        <taxon>Campylobacterota</taxon>
        <taxon>Epsilonproteobacteria</taxon>
        <taxon>Campylobacterales</taxon>
        <taxon>Campylobacteraceae</taxon>
        <taxon>Campylobacter</taxon>
    </lineage>
</organism>
<dbReference type="Gene3D" id="3.10.20.30">
    <property type="match status" value="1"/>
</dbReference>
<dbReference type="SUPFAM" id="SSF54285">
    <property type="entry name" value="MoaD/ThiS"/>
    <property type="match status" value="1"/>
</dbReference>
<dbReference type="EMBL" id="PKHU01000006">
    <property type="protein sequence ID" value="PKZ28843.1"/>
    <property type="molecule type" value="Genomic_DNA"/>
</dbReference>
<dbReference type="AlphaFoldDB" id="A0A2I1N8Y1"/>
<dbReference type="CDD" id="cd00565">
    <property type="entry name" value="Ubl_ThiS"/>
    <property type="match status" value="1"/>
</dbReference>
<dbReference type="InterPro" id="IPR010035">
    <property type="entry name" value="Thi_S"/>
</dbReference>
<dbReference type="NCBIfam" id="TIGR01683">
    <property type="entry name" value="thiS"/>
    <property type="match status" value="1"/>
</dbReference>
<protein>
    <submittedName>
        <fullName evidence="1">Thiamine biosynthesis protein ThiS</fullName>
    </submittedName>
</protein>
<dbReference type="InterPro" id="IPR016155">
    <property type="entry name" value="Mopterin_synth/thiamin_S_b"/>
</dbReference>
<name>A0A2I1N8Y1_9BACT</name>
<comment type="caution">
    <text evidence="1">The sequence shown here is derived from an EMBL/GenBank/DDBJ whole genome shotgun (WGS) entry which is preliminary data.</text>
</comment>
<dbReference type="PANTHER" id="PTHR34472">
    <property type="entry name" value="SULFUR CARRIER PROTEIN THIS"/>
    <property type="match status" value="1"/>
</dbReference>
<dbReference type="Proteomes" id="UP000234639">
    <property type="component" value="Unassembled WGS sequence"/>
</dbReference>
<gene>
    <name evidence="1" type="primary">thiS</name>
    <name evidence="1" type="ORF">CYJ41_06995</name>
</gene>
<dbReference type="Pfam" id="PF02597">
    <property type="entry name" value="ThiS"/>
    <property type="match status" value="1"/>
</dbReference>
<sequence>MILGELLKSIDKVWVKINAKEVEVKNGTKLLEIIKDFKFDINRIAVEKNGEILSKNLWKDDLLSKNDNYEIVEFVGGG</sequence>
<dbReference type="PANTHER" id="PTHR34472:SF1">
    <property type="entry name" value="SULFUR CARRIER PROTEIN THIS"/>
    <property type="match status" value="1"/>
</dbReference>
<reference evidence="1 2" key="1">
    <citation type="submission" date="2017-12" db="EMBL/GenBank/DDBJ databases">
        <title>Phylogenetic diversity of female urinary microbiome.</title>
        <authorList>
            <person name="Thomas-White K."/>
            <person name="Wolfe A.J."/>
        </authorList>
    </citation>
    <scope>NUCLEOTIDE SEQUENCE [LARGE SCALE GENOMIC DNA]</scope>
    <source>
        <strain evidence="1 2">UMB0112</strain>
    </source>
</reference>
<dbReference type="InterPro" id="IPR012675">
    <property type="entry name" value="Beta-grasp_dom_sf"/>
</dbReference>
<evidence type="ECO:0000313" key="2">
    <source>
        <dbReference type="Proteomes" id="UP000234639"/>
    </source>
</evidence>